<dbReference type="Pfam" id="PF00226">
    <property type="entry name" value="DnaJ"/>
    <property type="match status" value="1"/>
</dbReference>
<dbReference type="InterPro" id="IPR036869">
    <property type="entry name" value="J_dom_sf"/>
</dbReference>
<gene>
    <name evidence="7" type="primary">DNAJC24</name>
</gene>
<keyword evidence="3" id="KW-0862">Zinc</keyword>
<evidence type="ECO:0000256" key="4">
    <source>
        <dbReference type="ARBA" id="ARBA00023004"/>
    </source>
</evidence>
<feature type="domain" description="DPH-type MB" evidence="6">
    <location>
        <begin position="95"/>
        <end position="150"/>
    </location>
</feature>
<dbReference type="Gene3D" id="1.10.287.110">
    <property type="entry name" value="DnaJ domain"/>
    <property type="match status" value="1"/>
</dbReference>
<dbReference type="SUPFAM" id="SSF144217">
    <property type="entry name" value="CSL zinc finger"/>
    <property type="match status" value="1"/>
</dbReference>
<feature type="non-terminal residue" evidence="7">
    <location>
        <position position="1"/>
    </location>
</feature>
<dbReference type="InterPro" id="IPR036671">
    <property type="entry name" value="DPH_MB_sf"/>
</dbReference>
<dbReference type="SUPFAM" id="SSF46565">
    <property type="entry name" value="Chaperone J-domain"/>
    <property type="match status" value="1"/>
</dbReference>
<dbReference type="OrthoDB" id="66964at2759"/>
<evidence type="ECO:0000259" key="6">
    <source>
        <dbReference type="PROSITE" id="PS51074"/>
    </source>
</evidence>
<dbReference type="CDD" id="cd06257">
    <property type="entry name" value="DnaJ"/>
    <property type="match status" value="1"/>
</dbReference>
<dbReference type="Gene3D" id="3.10.660.10">
    <property type="entry name" value="DPH Zinc finger"/>
    <property type="match status" value="1"/>
</dbReference>
<dbReference type="PRINTS" id="PR00625">
    <property type="entry name" value="JDOMAIN"/>
</dbReference>
<accession>T2MBT5</accession>
<keyword evidence="2" id="KW-0479">Metal-binding</keyword>
<dbReference type="Pfam" id="PF05207">
    <property type="entry name" value="Zn_ribbon_CSL"/>
    <property type="match status" value="1"/>
</dbReference>
<evidence type="ECO:0000259" key="5">
    <source>
        <dbReference type="PROSITE" id="PS50076"/>
    </source>
</evidence>
<dbReference type="GO" id="GO:0008198">
    <property type="term" value="F:ferrous iron binding"/>
    <property type="evidence" value="ECO:0007669"/>
    <property type="project" value="TreeGrafter"/>
</dbReference>
<dbReference type="GO" id="GO:0001671">
    <property type="term" value="F:ATPase activator activity"/>
    <property type="evidence" value="ECO:0007669"/>
    <property type="project" value="TreeGrafter"/>
</dbReference>
<proteinExistence type="evidence at transcript level"/>
<name>T2MBT5_HYDVU</name>
<comment type="similarity">
    <text evidence="1">Belongs to the DPH4 family.</text>
</comment>
<sequence>GNLNGKYKHYCMFKKLMENLYELLNLSEEASVEEIKRHCQQLLLQTHPDKNKDSVDTTLFIKVQKAREILLDPHCRAKYNKTLKENRLQNSQKILFDKVYDDDLNVNEVTGEFFLDCRCGGLYTVLESDIYGIIDIPCTNCTLFLRVTKQSTHKGLLSLQMTNHPTEQEESLLNLNTNYVCIDSLKLHQQSGFAQSFRYCCFWCIAFISRKGALIVSLASKYHLA</sequence>
<reference evidence="7" key="1">
    <citation type="journal article" date="2013" name="Genome Biol. Evol.">
        <title>Punctuated emergences of genetic and phenotypic innovations in eumetazoan, bilaterian, euteleostome, and hominidae ancestors.</title>
        <authorList>
            <person name="Wenger Y."/>
            <person name="Galliot B."/>
        </authorList>
    </citation>
    <scope>NUCLEOTIDE SEQUENCE</scope>
    <source>
        <tissue evidence="7">Whole animals</tissue>
    </source>
</reference>
<protein>
    <submittedName>
        <fullName evidence="7">DnaJ homolog subfamily C member 24</fullName>
    </submittedName>
</protein>
<organism evidence="7">
    <name type="scientific">Hydra vulgaris</name>
    <name type="common">Hydra</name>
    <name type="synonym">Hydra attenuata</name>
    <dbReference type="NCBI Taxonomy" id="6087"/>
    <lineage>
        <taxon>Eukaryota</taxon>
        <taxon>Metazoa</taxon>
        <taxon>Cnidaria</taxon>
        <taxon>Hydrozoa</taxon>
        <taxon>Hydroidolina</taxon>
        <taxon>Anthoathecata</taxon>
        <taxon>Aplanulata</taxon>
        <taxon>Hydridae</taxon>
        <taxon>Hydra</taxon>
    </lineage>
</organism>
<dbReference type="InterPro" id="IPR007872">
    <property type="entry name" value="DPH_MB_dom"/>
</dbReference>
<evidence type="ECO:0000256" key="1">
    <source>
        <dbReference type="ARBA" id="ARBA00006169"/>
    </source>
</evidence>
<dbReference type="InterPro" id="IPR001623">
    <property type="entry name" value="DnaJ_domain"/>
</dbReference>
<dbReference type="PANTHER" id="PTHR45255">
    <property type="entry name" value="DNAJ HOMOLOG SUBFAMILY C MEMBER 24"/>
    <property type="match status" value="1"/>
</dbReference>
<keyword evidence="4" id="KW-0408">Iron</keyword>
<feature type="domain" description="J" evidence="5">
    <location>
        <begin position="19"/>
        <end position="83"/>
    </location>
</feature>
<dbReference type="EMBL" id="HAAD01003180">
    <property type="protein sequence ID" value="CDG69412.1"/>
    <property type="molecule type" value="mRNA"/>
</dbReference>
<dbReference type="SMART" id="SM00271">
    <property type="entry name" value="DnaJ"/>
    <property type="match status" value="1"/>
</dbReference>
<dbReference type="PROSITE" id="PS50076">
    <property type="entry name" value="DNAJ_2"/>
    <property type="match status" value="1"/>
</dbReference>
<dbReference type="AlphaFoldDB" id="T2MBT5"/>
<dbReference type="PROSITE" id="PS51074">
    <property type="entry name" value="DPH_MB"/>
    <property type="match status" value="1"/>
</dbReference>
<evidence type="ECO:0000256" key="2">
    <source>
        <dbReference type="ARBA" id="ARBA00022723"/>
    </source>
</evidence>
<dbReference type="PANTHER" id="PTHR45255:SF1">
    <property type="entry name" value="DNAJ HOMOLOG SUBFAMILY C MEMBER 24"/>
    <property type="match status" value="1"/>
</dbReference>
<evidence type="ECO:0000256" key="3">
    <source>
        <dbReference type="ARBA" id="ARBA00022833"/>
    </source>
</evidence>
<evidence type="ECO:0000313" key="7">
    <source>
        <dbReference type="EMBL" id="CDG69412.1"/>
    </source>
</evidence>